<feature type="repeat" description="PPR" evidence="3">
    <location>
        <begin position="312"/>
        <end position="346"/>
    </location>
</feature>
<organism evidence="5 6">
    <name type="scientific">Vanilla planifolia</name>
    <name type="common">Vanilla</name>
    <dbReference type="NCBI Taxonomy" id="51239"/>
    <lineage>
        <taxon>Eukaryota</taxon>
        <taxon>Viridiplantae</taxon>
        <taxon>Streptophyta</taxon>
        <taxon>Embryophyta</taxon>
        <taxon>Tracheophyta</taxon>
        <taxon>Spermatophyta</taxon>
        <taxon>Magnoliopsida</taxon>
        <taxon>Liliopsida</taxon>
        <taxon>Asparagales</taxon>
        <taxon>Orchidaceae</taxon>
        <taxon>Vanilloideae</taxon>
        <taxon>Vanilleae</taxon>
        <taxon>Vanilla</taxon>
    </lineage>
</organism>
<evidence type="ECO:0000256" key="1">
    <source>
        <dbReference type="ARBA" id="ARBA00006643"/>
    </source>
</evidence>
<dbReference type="Pfam" id="PF13041">
    <property type="entry name" value="PPR_2"/>
    <property type="match status" value="4"/>
</dbReference>
<dbReference type="FunFam" id="1.25.40.10:FF:000366">
    <property type="entry name" value="Pentatricopeptide (PPR) repeat-containing protein"/>
    <property type="match status" value="1"/>
</dbReference>
<feature type="domain" description="DYW" evidence="4">
    <location>
        <begin position="629"/>
        <end position="721"/>
    </location>
</feature>
<accession>A0A835QWJ8</accession>
<feature type="repeat" description="PPR" evidence="3">
    <location>
        <begin position="82"/>
        <end position="112"/>
    </location>
</feature>
<dbReference type="GO" id="GO:0003723">
    <property type="term" value="F:RNA binding"/>
    <property type="evidence" value="ECO:0007669"/>
    <property type="project" value="InterPro"/>
</dbReference>
<evidence type="ECO:0000256" key="2">
    <source>
        <dbReference type="ARBA" id="ARBA00022737"/>
    </source>
</evidence>
<dbReference type="EMBL" id="JADCNL010000005">
    <property type="protein sequence ID" value="KAG0481040.1"/>
    <property type="molecule type" value="Genomic_DNA"/>
</dbReference>
<dbReference type="PANTHER" id="PTHR24015:SF1856">
    <property type="entry name" value="OS05G0455900 PROTEIN"/>
    <property type="match status" value="1"/>
</dbReference>
<dbReference type="Pfam" id="PF20431">
    <property type="entry name" value="E_motif"/>
    <property type="match status" value="1"/>
</dbReference>
<keyword evidence="6" id="KW-1185">Reference proteome</keyword>
<dbReference type="PROSITE" id="PS51375">
    <property type="entry name" value="PPR"/>
    <property type="match status" value="6"/>
</dbReference>
<dbReference type="Gene3D" id="1.25.40.10">
    <property type="entry name" value="Tetratricopeptide repeat domain"/>
    <property type="match status" value="4"/>
</dbReference>
<feature type="repeat" description="PPR" evidence="3">
    <location>
        <begin position="414"/>
        <end position="448"/>
    </location>
</feature>
<comment type="similarity">
    <text evidence="1">Belongs to the PPR family. PCMP-H subfamily.</text>
</comment>
<protein>
    <recommendedName>
        <fullName evidence="4">DYW domain-containing protein</fullName>
    </recommendedName>
</protein>
<sequence length="721" mass="80089">MRGSRLSLCLTKVQSLVPRCSVNICKEGYQTVLDSFFRMQVDGVRPNPWTFAAALASSAAQCASEKGRLFHALLIKFGHESSVFVCNSLMNMYSKCGLIDETKLVFRSMECRDSVSWNSMMAGLVSNGFFGEALQLFFRMRTAGVNPTQSSFVTTIKICSNLKDLTFARQLHTCVAKEGHGLDGNIMTALLVAYIKCGEMDRAFVLFTSMAGLRNVVSFTALLGGCIQNGNDHKAAALFSQMRKEGVEPNEFTYSTILTASPLISPSQIHSLLLKTRHESFSTVGTALFDTYAKIGNTHYALLVFREIDDKDVVAWSAMLTCYAQAGDTEGSINLFMEMAKEGVVPNEFTLSSIINVCASATAAVDQGRQFHAVSIKLRLQDAICVSSALLTMYSKKGNIETAYDVFRRQGTRDMVSWNSMISGFAQHGHGKRALEVFRDMETQGLEMDDITFIGVIMACTHTGLVEEGRKYFHLMVQDHRICPTMETYACMVDLYGRAGKLEEAMEVIKGMPFDADAMVWRVLLGACRVHRNAELGEVAAEKLMGLEPQDSAAYVLLSNIYAAAGLWEKRARVRKLMDERKVKKEAGRSWIQVKNKVHAFVASDTTHPLSEQIYKKVKEMSCRLKEKGYVPDTSFVLHDTDGEHKQVLLACHSERLALAFGLMATAQGTPLQIVKNLRVCGDCHAVFKLVSDIEGREIVVRDSNRFHHFKNGSCSCGDFW</sequence>
<proteinExistence type="inferred from homology"/>
<dbReference type="InterPro" id="IPR032867">
    <property type="entry name" value="DYW_dom"/>
</dbReference>
<gene>
    <name evidence="5" type="ORF">HPP92_011898</name>
</gene>
<evidence type="ECO:0000313" key="6">
    <source>
        <dbReference type="Proteomes" id="UP000636800"/>
    </source>
</evidence>
<feature type="repeat" description="PPR" evidence="3">
    <location>
        <begin position="113"/>
        <end position="147"/>
    </location>
</feature>
<dbReference type="InterPro" id="IPR002885">
    <property type="entry name" value="PPR_rpt"/>
</dbReference>
<dbReference type="AlphaFoldDB" id="A0A835QWJ8"/>
<dbReference type="FunFam" id="1.25.40.10:FF:000201">
    <property type="entry name" value="Pentatricopeptide repeat-containing protein mitochondrial"/>
    <property type="match status" value="1"/>
</dbReference>
<dbReference type="PANTHER" id="PTHR24015">
    <property type="entry name" value="OS07G0578800 PROTEIN-RELATED"/>
    <property type="match status" value="1"/>
</dbReference>
<feature type="repeat" description="PPR" evidence="3">
    <location>
        <begin position="485"/>
        <end position="515"/>
    </location>
</feature>
<dbReference type="OrthoDB" id="2432302at2759"/>
<evidence type="ECO:0000313" key="5">
    <source>
        <dbReference type="EMBL" id="KAG0481040.1"/>
    </source>
</evidence>
<reference evidence="5 6" key="1">
    <citation type="journal article" date="2020" name="Nat. Food">
        <title>A phased Vanilla planifolia genome enables genetic improvement of flavour and production.</title>
        <authorList>
            <person name="Hasing T."/>
            <person name="Tang H."/>
            <person name="Brym M."/>
            <person name="Khazi F."/>
            <person name="Huang T."/>
            <person name="Chambers A.H."/>
        </authorList>
    </citation>
    <scope>NUCLEOTIDE SEQUENCE [LARGE SCALE GENOMIC DNA]</scope>
    <source>
        <tissue evidence="5">Leaf</tissue>
    </source>
</reference>
<dbReference type="NCBIfam" id="TIGR00756">
    <property type="entry name" value="PPR"/>
    <property type="match status" value="6"/>
</dbReference>
<comment type="caution">
    <text evidence="5">The sequence shown here is derived from an EMBL/GenBank/DDBJ whole genome shotgun (WGS) entry which is preliminary data.</text>
</comment>
<name>A0A835QWJ8_VANPL</name>
<dbReference type="Proteomes" id="UP000636800">
    <property type="component" value="Chromosome 5"/>
</dbReference>
<evidence type="ECO:0000259" key="4">
    <source>
        <dbReference type="Pfam" id="PF14432"/>
    </source>
</evidence>
<dbReference type="InterPro" id="IPR046960">
    <property type="entry name" value="PPR_At4g14850-like_plant"/>
</dbReference>
<keyword evidence="2" id="KW-0677">Repeat</keyword>
<dbReference type="Pfam" id="PF14432">
    <property type="entry name" value="DYW_deaminase"/>
    <property type="match status" value="1"/>
</dbReference>
<dbReference type="FunFam" id="1.25.40.10:FF:000196">
    <property type="entry name" value="Pentatricopeptide repeat-containing protein At4g14850"/>
    <property type="match status" value="1"/>
</dbReference>
<feature type="repeat" description="PPR" evidence="3">
    <location>
        <begin position="215"/>
        <end position="249"/>
    </location>
</feature>
<dbReference type="GO" id="GO:0009451">
    <property type="term" value="P:RNA modification"/>
    <property type="evidence" value="ECO:0007669"/>
    <property type="project" value="InterPro"/>
</dbReference>
<dbReference type="InterPro" id="IPR046848">
    <property type="entry name" value="E_motif"/>
</dbReference>
<dbReference type="InterPro" id="IPR011990">
    <property type="entry name" value="TPR-like_helical_dom_sf"/>
</dbReference>
<evidence type="ECO:0000256" key="3">
    <source>
        <dbReference type="PROSITE-ProRule" id="PRU00708"/>
    </source>
</evidence>
<dbReference type="GO" id="GO:0008270">
    <property type="term" value="F:zinc ion binding"/>
    <property type="evidence" value="ECO:0007669"/>
    <property type="project" value="InterPro"/>
</dbReference>
<dbReference type="Pfam" id="PF01535">
    <property type="entry name" value="PPR"/>
    <property type="match status" value="4"/>
</dbReference>
<dbReference type="FunFam" id="1.25.40.10:FF:000031">
    <property type="entry name" value="Pentatricopeptide repeat-containing protein mitochondrial"/>
    <property type="match status" value="1"/>
</dbReference>